<keyword evidence="2" id="KW-1185">Reference proteome</keyword>
<organism evidence="1 2">
    <name type="scientific">Alkalimonas cellulosilytica</name>
    <dbReference type="NCBI Taxonomy" id="3058395"/>
    <lineage>
        <taxon>Bacteria</taxon>
        <taxon>Pseudomonadati</taxon>
        <taxon>Pseudomonadota</taxon>
        <taxon>Gammaproteobacteria</taxon>
        <taxon>Alkalimonas</taxon>
    </lineage>
</organism>
<dbReference type="Proteomes" id="UP001336314">
    <property type="component" value="Unassembled WGS sequence"/>
</dbReference>
<dbReference type="RefSeq" id="WP_330129493.1">
    <property type="nucleotide sequence ID" value="NZ_JAUHLI010000013.1"/>
</dbReference>
<gene>
    <name evidence="1" type="ORF">QWY20_13255</name>
</gene>
<accession>A0ABU7J7B9</accession>
<proteinExistence type="predicted"/>
<protein>
    <recommendedName>
        <fullName evidence="3">DUF3987 domain-containing protein</fullName>
    </recommendedName>
</protein>
<sequence length="469" mass="52119">MREHRKPAGLAGEICQHLNKTANRPIPLIYPIVALQMLSLAAGSRKGLDGIKLNLLTLAIAPSAAGKEHGQSWLAKTAAQLKIGRHVVGGISSDVDMIRNLIDGDGRCCYRIDEIQGLFNAIKSKNANTYESKIGDLILTLATSRVYLFAGNHRRQFLDEIDRDIERLKKRIAKAEESPADDSEESTEAAEVQDVDKLNRALRWLFKKRDFIENGWPDPVVSIMGHSTPSGLDSLITEENIGSGLIGRCLVIRCAEEREKLQKIEETPFFGEVNMLNRLHLINNGSLQPLAVSEEARQMLDAIQRYYDQDQRLNAPVMGAIYARVMEQVNKVASLLALEADQVQPEHVSYAFALVARCIDDVGYLLQKDAAQRADATIADIALHTRAEIKRRLAAGKVKVEGIAPSSLKQTVLKCFAKLKQLTVQHGKNPKAIGKPDLYDQIVNRMVEVGDIQLKQTGKKTRYFLTEGR</sequence>
<comment type="caution">
    <text evidence="1">The sequence shown here is derived from an EMBL/GenBank/DDBJ whole genome shotgun (WGS) entry which is preliminary data.</text>
</comment>
<evidence type="ECO:0000313" key="2">
    <source>
        <dbReference type="Proteomes" id="UP001336314"/>
    </source>
</evidence>
<evidence type="ECO:0008006" key="3">
    <source>
        <dbReference type="Google" id="ProtNLM"/>
    </source>
</evidence>
<name>A0ABU7J7B9_9GAMM</name>
<reference evidence="1 2" key="1">
    <citation type="submission" date="2023-07" db="EMBL/GenBank/DDBJ databases">
        <title>Alkalimonas sp., MEB108 novel, alkaliphilic bacterium isolated from Lonar Lake, India.</title>
        <authorList>
            <person name="Joshi A."/>
            <person name="Thite S."/>
        </authorList>
    </citation>
    <scope>NUCLEOTIDE SEQUENCE [LARGE SCALE GENOMIC DNA]</scope>
    <source>
        <strain evidence="1 2">MEB108</strain>
    </source>
</reference>
<dbReference type="EMBL" id="JAUHLI010000013">
    <property type="protein sequence ID" value="MEE2002425.1"/>
    <property type="molecule type" value="Genomic_DNA"/>
</dbReference>
<evidence type="ECO:0000313" key="1">
    <source>
        <dbReference type="EMBL" id="MEE2002425.1"/>
    </source>
</evidence>